<dbReference type="Pfam" id="PF16371">
    <property type="entry name" value="MetallophosN"/>
    <property type="match status" value="1"/>
</dbReference>
<dbReference type="PANTHER" id="PTHR43143">
    <property type="entry name" value="METALLOPHOSPHOESTERASE, CALCINEURIN SUPERFAMILY"/>
    <property type="match status" value="1"/>
</dbReference>
<dbReference type="SUPFAM" id="SSF56300">
    <property type="entry name" value="Metallo-dependent phosphatases"/>
    <property type="match status" value="1"/>
</dbReference>
<feature type="domain" description="Calcineurin-like phosphoesterase C-terminal" evidence="2">
    <location>
        <begin position="316"/>
        <end position="482"/>
    </location>
</feature>
<accession>A0A9E6ZU19</accession>
<dbReference type="InterPro" id="IPR029052">
    <property type="entry name" value="Metallo-depent_PP-like"/>
</dbReference>
<dbReference type="InterPro" id="IPR032285">
    <property type="entry name" value="Metallophos_N"/>
</dbReference>
<evidence type="ECO:0000313" key="5">
    <source>
        <dbReference type="Proteomes" id="UP000831290"/>
    </source>
</evidence>
<dbReference type="InterPro" id="IPR032288">
    <property type="entry name" value="Metallophos_C"/>
</dbReference>
<protein>
    <submittedName>
        <fullName evidence="4">Calcineurin-like phosphoesterase family protein</fullName>
    </submittedName>
</protein>
<dbReference type="Pfam" id="PF00149">
    <property type="entry name" value="Metallophos"/>
    <property type="match status" value="1"/>
</dbReference>
<proteinExistence type="predicted"/>
<dbReference type="AlphaFoldDB" id="A0A9E6ZU19"/>
<name>A0A9E6ZU19_9FLAO</name>
<dbReference type="PANTHER" id="PTHR43143:SF1">
    <property type="entry name" value="SERINE_THREONINE-PROTEIN PHOSPHATASE CPPED1"/>
    <property type="match status" value="1"/>
</dbReference>
<dbReference type="KEGG" id="fbm:MQE35_13310"/>
<feature type="domain" description="Calcineurin-like phosphoesterase" evidence="1">
    <location>
        <begin position="120"/>
        <end position="300"/>
    </location>
</feature>
<gene>
    <name evidence="4" type="ORF">MQE35_13310</name>
</gene>
<evidence type="ECO:0000259" key="1">
    <source>
        <dbReference type="Pfam" id="PF00149"/>
    </source>
</evidence>
<evidence type="ECO:0000313" key="4">
    <source>
        <dbReference type="EMBL" id="UOB16711.1"/>
    </source>
</evidence>
<evidence type="ECO:0000259" key="3">
    <source>
        <dbReference type="Pfam" id="PF16371"/>
    </source>
</evidence>
<dbReference type="Pfam" id="PF16370">
    <property type="entry name" value="MetallophosC"/>
    <property type="match status" value="1"/>
</dbReference>
<dbReference type="Gene3D" id="3.60.21.10">
    <property type="match status" value="1"/>
</dbReference>
<organism evidence="4 5">
    <name type="scientific">Abyssalbus ytuae</name>
    <dbReference type="NCBI Taxonomy" id="2926907"/>
    <lineage>
        <taxon>Bacteria</taxon>
        <taxon>Pseudomonadati</taxon>
        <taxon>Bacteroidota</taxon>
        <taxon>Flavobacteriia</taxon>
        <taxon>Flavobacteriales</taxon>
        <taxon>Flavobacteriaceae</taxon>
        <taxon>Abyssalbus</taxon>
    </lineage>
</organism>
<reference evidence="4" key="1">
    <citation type="submission" date="2022-03" db="EMBL/GenBank/DDBJ databases">
        <title>Description of Abyssus ytuae gen. nov., sp. nov., a novel member of the family Flavobacteriaceae isolated from the sediment of Mariana Trench.</title>
        <authorList>
            <person name="Zhang J."/>
            <person name="Xu X."/>
        </authorList>
    </citation>
    <scope>NUCLEOTIDE SEQUENCE</scope>
    <source>
        <strain evidence="4">MT3330</strain>
    </source>
</reference>
<dbReference type="InterPro" id="IPR051918">
    <property type="entry name" value="STPP_CPPED1"/>
</dbReference>
<evidence type="ECO:0000259" key="2">
    <source>
        <dbReference type="Pfam" id="PF16370"/>
    </source>
</evidence>
<dbReference type="InterPro" id="IPR004843">
    <property type="entry name" value="Calcineurin-like_PHP"/>
</dbReference>
<sequence length="499" mass="57527">MKPFLFISCILAFFITHAQKQEKHIEGIVFIDKNSNTLFDAGDTVLPDILVSNGRDIVTTNKKGRYKIKTILHNPVFIIKPTGYISKIDSLNKVLFYKDSEKEEQNFYFPLYPHQEKDSLKIALLGDIQVDVMDDIFHTGKLVTEELVENKPDFIVPLGDLSFDNPEIFQPLSQTLGLIGSPVFYVIGNHDLNFGETTLECRDQNFEKNFGPSYYAFEYSSNLFLVLNNVYPANKKYYEGKIDQNQLTFIKNLTQNKSNQYKAIKVFMHIPLNELANKDKLIAALNPFEEIFIASGHTHTQYHEYHKRNGLSDIHELVGGAVCGSWWQGPHDIRGIPFALMYDGTPKGYWIMNIQKDKYHLTYKVSGAPYTKQMNIWVPEVNQWDTALNILNEPYVYANVFAADKNTEVMISFEDDSWLPMEKHEGISPELMQFYTLQELGRYKSQKLSQIPQPKTISKHLWRIKIPEHLGKGAHLIKIEAQSENLHLNVSGHRVLWIN</sequence>
<feature type="domain" description="Calcineurin-like phosphoesterase N-terminal" evidence="3">
    <location>
        <begin position="44"/>
        <end position="106"/>
    </location>
</feature>
<keyword evidence="5" id="KW-1185">Reference proteome</keyword>
<dbReference type="RefSeq" id="WP_255841944.1">
    <property type="nucleotide sequence ID" value="NZ_CP094358.1"/>
</dbReference>
<dbReference type="GO" id="GO:0016787">
    <property type="term" value="F:hydrolase activity"/>
    <property type="evidence" value="ECO:0007669"/>
    <property type="project" value="InterPro"/>
</dbReference>
<dbReference type="EMBL" id="CP094358">
    <property type="protein sequence ID" value="UOB16711.1"/>
    <property type="molecule type" value="Genomic_DNA"/>
</dbReference>
<dbReference type="Proteomes" id="UP000831290">
    <property type="component" value="Chromosome"/>
</dbReference>